<sequence>MDLSGVATLDLERLKAVVGTRRLGFPLSRLALQGEGLERLTGEVAALNALGREGTLVLLDAVLVERRAGARRPELVWTGPETRWSGARDTAVVLADLFHKATSTVLVAGFTFDHAADVLGPLHEALRRGVSGRLYASAPVASAFLREHWPFGPPFPECHGFSPRKGVFASLHAKCVVVDARWVFVTSANFTNRGQTRNIEVGVLLEDTHLAAALEAQFSTGEWFSRVA</sequence>
<keyword evidence="3" id="KW-1185">Reference proteome</keyword>
<dbReference type="NCBIfam" id="NF038319">
    <property type="entry name" value="DISARM_DrmC_I"/>
    <property type="match status" value="1"/>
</dbReference>
<protein>
    <submittedName>
        <fullName evidence="2">Glutamate synthase [NADPH] large chain</fullName>
    </submittedName>
</protein>
<dbReference type="eggNOG" id="COG1502">
    <property type="taxonomic scope" value="Bacteria"/>
</dbReference>
<dbReference type="SUPFAM" id="SSF56024">
    <property type="entry name" value="Phospholipase D/nuclease"/>
    <property type="match status" value="1"/>
</dbReference>
<organism evidence="2 3">
    <name type="scientific">Pseudomyxococcus hansupus</name>
    <dbReference type="NCBI Taxonomy" id="1297742"/>
    <lineage>
        <taxon>Bacteria</taxon>
        <taxon>Pseudomonadati</taxon>
        <taxon>Myxococcota</taxon>
        <taxon>Myxococcia</taxon>
        <taxon>Myxococcales</taxon>
        <taxon>Cystobacterineae</taxon>
        <taxon>Myxococcaceae</taxon>
        <taxon>Pseudomyxococcus</taxon>
    </lineage>
</organism>
<dbReference type="InterPro" id="IPR001736">
    <property type="entry name" value="PLipase_D/transphosphatidylase"/>
</dbReference>
<evidence type="ECO:0000313" key="2">
    <source>
        <dbReference type="EMBL" id="AKQ67987.1"/>
    </source>
</evidence>
<dbReference type="InterPro" id="IPR025202">
    <property type="entry name" value="PLD-like_dom"/>
</dbReference>
<dbReference type="SMART" id="SM00155">
    <property type="entry name" value="PLDc"/>
    <property type="match status" value="1"/>
</dbReference>
<evidence type="ECO:0000313" key="3">
    <source>
        <dbReference type="Proteomes" id="UP000009026"/>
    </source>
</evidence>
<gene>
    <name evidence="2" type="ORF">A176_004899</name>
</gene>
<dbReference type="PANTHER" id="PTHR21248:SF22">
    <property type="entry name" value="PHOSPHOLIPASE D"/>
    <property type="match status" value="1"/>
</dbReference>
<dbReference type="STRING" id="1297742.A176_004899"/>
<dbReference type="PATRIC" id="fig|1297742.4.peg.4945"/>
<accession>A0A0H4XID5</accession>
<feature type="domain" description="PLD phosphodiesterase" evidence="1">
    <location>
        <begin position="167"/>
        <end position="194"/>
    </location>
</feature>
<dbReference type="Pfam" id="PF13091">
    <property type="entry name" value="PLDc_2"/>
    <property type="match status" value="1"/>
</dbReference>
<dbReference type="EMBL" id="CP012109">
    <property type="protein sequence ID" value="AKQ67987.1"/>
    <property type="molecule type" value="Genomic_DNA"/>
</dbReference>
<dbReference type="GO" id="GO:0030572">
    <property type="term" value="F:phosphatidyltransferase activity"/>
    <property type="evidence" value="ECO:0007669"/>
    <property type="project" value="UniProtKB-ARBA"/>
</dbReference>
<dbReference type="AlphaFoldDB" id="A0A0H4XID5"/>
<dbReference type="PROSITE" id="PS50035">
    <property type="entry name" value="PLD"/>
    <property type="match status" value="1"/>
</dbReference>
<dbReference type="GO" id="GO:0032049">
    <property type="term" value="P:cardiolipin biosynthetic process"/>
    <property type="evidence" value="ECO:0007669"/>
    <property type="project" value="UniProtKB-ARBA"/>
</dbReference>
<evidence type="ECO:0000259" key="1">
    <source>
        <dbReference type="PROSITE" id="PS50035"/>
    </source>
</evidence>
<dbReference type="RefSeq" id="WP_002636406.1">
    <property type="nucleotide sequence ID" value="NZ_CP012109.1"/>
</dbReference>
<dbReference type="Gene3D" id="3.30.870.10">
    <property type="entry name" value="Endonuclease Chain A"/>
    <property type="match status" value="1"/>
</dbReference>
<name>A0A0H4XID5_9BACT</name>
<dbReference type="KEGG" id="mym:A176_004899"/>
<dbReference type="OrthoDB" id="278324at2"/>
<proteinExistence type="predicted"/>
<reference evidence="2 3" key="1">
    <citation type="journal article" date="2016" name="PLoS ONE">
        <title>Complete Genome Sequence and Comparative Genomics of a Novel Myxobacterium Myxococcus hansupus.</title>
        <authorList>
            <person name="Sharma G."/>
            <person name="Narwani T."/>
            <person name="Subramanian S."/>
        </authorList>
    </citation>
    <scope>NUCLEOTIDE SEQUENCE [LARGE SCALE GENOMIC DNA]</scope>
    <source>
        <strain evidence="3">mixupus</strain>
    </source>
</reference>
<dbReference type="InterPro" id="IPR047955">
    <property type="entry name" value="DrmC-like"/>
</dbReference>
<dbReference type="PANTHER" id="PTHR21248">
    <property type="entry name" value="CARDIOLIPIN SYNTHASE"/>
    <property type="match status" value="1"/>
</dbReference>
<dbReference type="Proteomes" id="UP000009026">
    <property type="component" value="Chromosome"/>
</dbReference>